<keyword evidence="1" id="KW-0472">Membrane</keyword>
<feature type="signal peptide" evidence="2">
    <location>
        <begin position="1"/>
        <end position="21"/>
    </location>
</feature>
<proteinExistence type="predicted"/>
<accession>A0A385SNU1</accession>
<dbReference type="KEGG" id="chk:D4L85_17115"/>
<keyword evidence="4" id="KW-1185">Reference proteome</keyword>
<dbReference type="Proteomes" id="UP000266183">
    <property type="component" value="Chromosome"/>
</dbReference>
<reference evidence="4" key="1">
    <citation type="submission" date="2018-09" db="EMBL/GenBank/DDBJ databases">
        <title>Chryseolinea sp. KIS68-18 isolated from soil.</title>
        <authorList>
            <person name="Weon H.-Y."/>
            <person name="Kwon S.-W."/>
            <person name="Lee S.A."/>
        </authorList>
    </citation>
    <scope>NUCLEOTIDE SEQUENCE [LARGE SCALE GENOMIC DNA]</scope>
    <source>
        <strain evidence="4">KIS68-18</strain>
    </source>
</reference>
<dbReference type="EMBL" id="CP032382">
    <property type="protein sequence ID" value="AYB32186.1"/>
    <property type="molecule type" value="Genomic_DNA"/>
</dbReference>
<dbReference type="AlphaFoldDB" id="A0A385SNU1"/>
<keyword evidence="1" id="KW-0812">Transmembrane</keyword>
<evidence type="ECO:0000256" key="1">
    <source>
        <dbReference type="SAM" id="Phobius"/>
    </source>
</evidence>
<keyword evidence="2" id="KW-0732">Signal</keyword>
<evidence type="ECO:0000313" key="4">
    <source>
        <dbReference type="Proteomes" id="UP000266183"/>
    </source>
</evidence>
<evidence type="ECO:0000313" key="3">
    <source>
        <dbReference type="EMBL" id="AYB32186.1"/>
    </source>
</evidence>
<organism evidence="3 4">
    <name type="scientific">Chryseolinea soli</name>
    <dbReference type="NCBI Taxonomy" id="2321403"/>
    <lineage>
        <taxon>Bacteria</taxon>
        <taxon>Pseudomonadati</taxon>
        <taxon>Bacteroidota</taxon>
        <taxon>Cytophagia</taxon>
        <taxon>Cytophagales</taxon>
        <taxon>Fulvivirgaceae</taxon>
        <taxon>Chryseolinea</taxon>
    </lineage>
</organism>
<dbReference type="RefSeq" id="WP_119755445.1">
    <property type="nucleotide sequence ID" value="NZ_CP032382.1"/>
</dbReference>
<feature type="transmembrane region" description="Helical" evidence="1">
    <location>
        <begin position="207"/>
        <end position="225"/>
    </location>
</feature>
<feature type="transmembrane region" description="Helical" evidence="1">
    <location>
        <begin position="153"/>
        <end position="174"/>
    </location>
</feature>
<keyword evidence="1" id="KW-1133">Transmembrane helix</keyword>
<gene>
    <name evidence="3" type="ORF">D4L85_17115</name>
</gene>
<sequence length="346" mass="39090">MKTKQVYLILLLWLIALGSQAQKTKIEAIDEVYIERDTLSFPIQGQVIKDGDVIAFDIPAFGDFMSDNHILLQDVHMMFNSIVLSEFPAFVESLESGVVRFEFSEDGLSEENRRLLYNLKGGATKKIKLGIKAGDTSINFGHQSQMFFSDIDLWGWVGWVMVGGFFLFFLVMIYRFDSLLRDELPNEVNSETAKGKSGAFSFGKSQMAFWTFIIIASFIYIWAFTTDLHSINATALILLGISSSTLAAAATLDNQKTKEAEKDDKAMKDLIESRTSRRNFFKDILSDKNGMNINRFQVFIFNIVFGVAFIKSVTLDYSMPTFDETQLLLLGLSNGTYVLLKTTEKK</sequence>
<feature type="chain" id="PRO_5017328259" evidence="2">
    <location>
        <begin position="22"/>
        <end position="346"/>
    </location>
</feature>
<dbReference type="OrthoDB" id="795005at2"/>
<feature type="transmembrane region" description="Helical" evidence="1">
    <location>
        <begin position="296"/>
        <end position="313"/>
    </location>
</feature>
<evidence type="ECO:0000256" key="2">
    <source>
        <dbReference type="SAM" id="SignalP"/>
    </source>
</evidence>
<protein>
    <submittedName>
        <fullName evidence="3">Uncharacterized protein</fullName>
    </submittedName>
</protein>
<name>A0A385SNU1_9BACT</name>